<dbReference type="Proteomes" id="UP001501624">
    <property type="component" value="Unassembled WGS sequence"/>
</dbReference>
<evidence type="ECO:0000256" key="1">
    <source>
        <dbReference type="SAM" id="MobiDB-lite"/>
    </source>
</evidence>
<organism evidence="2 3">
    <name type="scientific">Amycolatopsis tucumanensis</name>
    <dbReference type="NCBI Taxonomy" id="401106"/>
    <lineage>
        <taxon>Bacteria</taxon>
        <taxon>Bacillati</taxon>
        <taxon>Actinomycetota</taxon>
        <taxon>Actinomycetes</taxon>
        <taxon>Pseudonocardiales</taxon>
        <taxon>Pseudonocardiaceae</taxon>
        <taxon>Amycolatopsis</taxon>
    </lineage>
</organism>
<proteinExistence type="predicted"/>
<name>A0ABP7HK83_9PSEU</name>
<dbReference type="EMBL" id="BAABCM010000001">
    <property type="protein sequence ID" value="GAA3797525.1"/>
    <property type="molecule type" value="Genomic_DNA"/>
</dbReference>
<keyword evidence="3" id="KW-1185">Reference proteome</keyword>
<evidence type="ECO:0000313" key="3">
    <source>
        <dbReference type="Proteomes" id="UP001501624"/>
    </source>
</evidence>
<comment type="caution">
    <text evidence="2">The sequence shown here is derived from an EMBL/GenBank/DDBJ whole genome shotgun (WGS) entry which is preliminary data.</text>
</comment>
<feature type="region of interest" description="Disordered" evidence="1">
    <location>
        <begin position="86"/>
        <end position="114"/>
    </location>
</feature>
<sequence>MLACRADRQPGLQPLPQQPRAAALVVAAGLQAAQPGQRRGRQLVPFPLAGGGEVGEPVLPGRDAEHGAQLGVGGAGLRDVGVREITHGGGGVGHGRSLDLGSTVHGTHAETGTV</sequence>
<gene>
    <name evidence="2" type="ORF">GCM10022380_13400</name>
</gene>
<accession>A0ABP7HK83</accession>
<protein>
    <submittedName>
        <fullName evidence="2">Uncharacterized protein</fullName>
    </submittedName>
</protein>
<evidence type="ECO:0000313" key="2">
    <source>
        <dbReference type="EMBL" id="GAA3797525.1"/>
    </source>
</evidence>
<reference evidence="3" key="1">
    <citation type="journal article" date="2019" name="Int. J. Syst. Evol. Microbiol.">
        <title>The Global Catalogue of Microorganisms (GCM) 10K type strain sequencing project: providing services to taxonomists for standard genome sequencing and annotation.</title>
        <authorList>
            <consortium name="The Broad Institute Genomics Platform"/>
            <consortium name="The Broad Institute Genome Sequencing Center for Infectious Disease"/>
            <person name="Wu L."/>
            <person name="Ma J."/>
        </authorList>
    </citation>
    <scope>NUCLEOTIDE SEQUENCE [LARGE SCALE GENOMIC DNA]</scope>
    <source>
        <strain evidence="3">JCM 17017</strain>
    </source>
</reference>